<feature type="transmembrane region" description="Helical" evidence="5">
    <location>
        <begin position="12"/>
        <end position="34"/>
    </location>
</feature>
<dbReference type="PANTHER" id="PTHR48021:SF7">
    <property type="entry name" value="RH09188P"/>
    <property type="match status" value="1"/>
</dbReference>
<dbReference type="AlphaFoldDB" id="A0A922MCY1"/>
<sequence length="135" mass="15322">MSTSYVIGSVTSWNILAGISATIPILSLLGMLLLPETPNYLLQQNKRERAESSLTKLRGSTCNLEDEIQKMIAFKEKNHVEPLKGPREIIKALLSPSTLKPFTILAIYFFVYQWCGVNTITFYAIDVFEVCYHQF</sequence>
<evidence type="ECO:0000313" key="6">
    <source>
        <dbReference type="EMBL" id="KAH9634251.1"/>
    </source>
</evidence>
<dbReference type="EMBL" id="JACEFF010000622">
    <property type="protein sequence ID" value="KAH9634251.1"/>
    <property type="molecule type" value="Genomic_DNA"/>
</dbReference>
<reference evidence="6" key="1">
    <citation type="journal article" date="2021" name="G3 (Bethesda)">
        <title>Genome and transcriptome analysis of the beet armyworm Spodoptera exigua reveals targets for pest control. .</title>
        <authorList>
            <person name="Simon S."/>
            <person name="Breeschoten T."/>
            <person name="Jansen H.J."/>
            <person name="Dirks R.P."/>
            <person name="Schranz M.E."/>
            <person name="Ros V.I.D."/>
        </authorList>
    </citation>
    <scope>NUCLEOTIDE SEQUENCE</scope>
    <source>
        <strain evidence="6">TB_SE_WUR_2020</strain>
    </source>
</reference>
<comment type="subcellular location">
    <subcellularLocation>
        <location evidence="1">Membrane</location>
    </subcellularLocation>
</comment>
<dbReference type="InterPro" id="IPR005828">
    <property type="entry name" value="MFS_sugar_transport-like"/>
</dbReference>
<dbReference type="Proteomes" id="UP000814243">
    <property type="component" value="Unassembled WGS sequence"/>
</dbReference>
<gene>
    <name evidence="6" type="ORF">HF086_012713</name>
</gene>
<accession>A0A922MCY1</accession>
<evidence type="ECO:0000256" key="3">
    <source>
        <dbReference type="ARBA" id="ARBA00022989"/>
    </source>
</evidence>
<keyword evidence="4 5" id="KW-0472">Membrane</keyword>
<evidence type="ECO:0000313" key="7">
    <source>
        <dbReference type="Proteomes" id="UP000814243"/>
    </source>
</evidence>
<dbReference type="Pfam" id="PF00083">
    <property type="entry name" value="Sugar_tr"/>
    <property type="match status" value="1"/>
</dbReference>
<dbReference type="InterPro" id="IPR036259">
    <property type="entry name" value="MFS_trans_sf"/>
</dbReference>
<protein>
    <submittedName>
        <fullName evidence="6">Uncharacterized protein</fullName>
    </submittedName>
</protein>
<dbReference type="Gene3D" id="1.20.1250.20">
    <property type="entry name" value="MFS general substrate transporter like domains"/>
    <property type="match status" value="1"/>
</dbReference>
<dbReference type="PANTHER" id="PTHR48021">
    <property type="match status" value="1"/>
</dbReference>
<evidence type="ECO:0000256" key="1">
    <source>
        <dbReference type="ARBA" id="ARBA00004370"/>
    </source>
</evidence>
<evidence type="ECO:0000256" key="2">
    <source>
        <dbReference type="ARBA" id="ARBA00022692"/>
    </source>
</evidence>
<dbReference type="SUPFAM" id="SSF103473">
    <property type="entry name" value="MFS general substrate transporter"/>
    <property type="match status" value="1"/>
</dbReference>
<keyword evidence="3 5" id="KW-1133">Transmembrane helix</keyword>
<organism evidence="6 7">
    <name type="scientific">Spodoptera exigua</name>
    <name type="common">Beet armyworm</name>
    <name type="synonym">Noctua fulgens</name>
    <dbReference type="NCBI Taxonomy" id="7107"/>
    <lineage>
        <taxon>Eukaryota</taxon>
        <taxon>Metazoa</taxon>
        <taxon>Ecdysozoa</taxon>
        <taxon>Arthropoda</taxon>
        <taxon>Hexapoda</taxon>
        <taxon>Insecta</taxon>
        <taxon>Pterygota</taxon>
        <taxon>Neoptera</taxon>
        <taxon>Endopterygota</taxon>
        <taxon>Lepidoptera</taxon>
        <taxon>Glossata</taxon>
        <taxon>Ditrysia</taxon>
        <taxon>Noctuoidea</taxon>
        <taxon>Noctuidae</taxon>
        <taxon>Amphipyrinae</taxon>
        <taxon>Spodoptera</taxon>
    </lineage>
</organism>
<evidence type="ECO:0000256" key="5">
    <source>
        <dbReference type="SAM" id="Phobius"/>
    </source>
</evidence>
<evidence type="ECO:0000256" key="4">
    <source>
        <dbReference type="ARBA" id="ARBA00023136"/>
    </source>
</evidence>
<dbReference type="GO" id="GO:0016020">
    <property type="term" value="C:membrane"/>
    <property type="evidence" value="ECO:0007669"/>
    <property type="project" value="UniProtKB-SubCell"/>
</dbReference>
<comment type="caution">
    <text evidence="6">The sequence shown here is derived from an EMBL/GenBank/DDBJ whole genome shotgun (WGS) entry which is preliminary data.</text>
</comment>
<proteinExistence type="predicted"/>
<keyword evidence="2 5" id="KW-0812">Transmembrane</keyword>
<name>A0A922MCY1_SPOEX</name>
<dbReference type="GO" id="GO:0022857">
    <property type="term" value="F:transmembrane transporter activity"/>
    <property type="evidence" value="ECO:0007669"/>
    <property type="project" value="InterPro"/>
</dbReference>
<dbReference type="InterPro" id="IPR050549">
    <property type="entry name" value="MFS_Trehalose_Transporter"/>
</dbReference>